<reference evidence="1 2" key="1">
    <citation type="submission" date="2018-02" db="EMBL/GenBank/DDBJ databases">
        <title>Genomic Encyclopedia of Archaeal and Bacterial Type Strains, Phase II (KMG-II): from individual species to whole genera.</title>
        <authorList>
            <person name="Goeker M."/>
        </authorList>
    </citation>
    <scope>NUCLEOTIDE SEQUENCE [LARGE SCALE GENOMIC DNA]</scope>
    <source>
        <strain evidence="1 2">DSM 3808</strain>
    </source>
</reference>
<gene>
    <name evidence="1" type="ORF">BXY41_116103</name>
</gene>
<accession>A0A2S6HJ99</accession>
<dbReference type="Proteomes" id="UP000237749">
    <property type="component" value="Unassembled WGS sequence"/>
</dbReference>
<keyword evidence="2" id="KW-1185">Reference proteome</keyword>
<evidence type="ECO:0000313" key="2">
    <source>
        <dbReference type="Proteomes" id="UP000237749"/>
    </source>
</evidence>
<organism evidence="1 2">
    <name type="scientific">Lacrimispora xylanisolvens</name>
    <dbReference type="NCBI Taxonomy" id="384636"/>
    <lineage>
        <taxon>Bacteria</taxon>
        <taxon>Bacillati</taxon>
        <taxon>Bacillota</taxon>
        <taxon>Clostridia</taxon>
        <taxon>Lachnospirales</taxon>
        <taxon>Lachnospiraceae</taxon>
        <taxon>Lacrimispora</taxon>
    </lineage>
</organism>
<evidence type="ECO:0000313" key="1">
    <source>
        <dbReference type="EMBL" id="PPK77564.1"/>
    </source>
</evidence>
<comment type="caution">
    <text evidence="1">The sequence shown here is derived from an EMBL/GenBank/DDBJ whole genome shotgun (WGS) entry which is preliminary data.</text>
</comment>
<sequence>MQIIKAQFLKGEVPSGKSYTYFSEEAVSIGDLIQINSSAKGIVTEVDVAESEIKSFRDKVKMIAGKVVEELKGKSIEQKGDK</sequence>
<proteinExistence type="predicted"/>
<protein>
    <submittedName>
        <fullName evidence="1">Uncharacterized protein</fullName>
    </submittedName>
</protein>
<dbReference type="AlphaFoldDB" id="A0A2S6HJ99"/>
<dbReference type="EMBL" id="PTJA01000016">
    <property type="protein sequence ID" value="PPK77564.1"/>
    <property type="molecule type" value="Genomic_DNA"/>
</dbReference>
<dbReference type="RefSeq" id="WP_104439328.1">
    <property type="nucleotide sequence ID" value="NZ_PTJA01000016.1"/>
</dbReference>
<name>A0A2S6HJ99_9FIRM</name>